<dbReference type="CDD" id="cd04301">
    <property type="entry name" value="NAT_SF"/>
    <property type="match status" value="1"/>
</dbReference>
<dbReference type="InterPro" id="IPR006464">
    <property type="entry name" value="AcTrfase_RimI/Ard1"/>
</dbReference>
<dbReference type="InterPro" id="IPR043690">
    <property type="entry name" value="RimI"/>
</dbReference>
<evidence type="ECO:0000256" key="5">
    <source>
        <dbReference type="HAMAP-Rule" id="MF_02210"/>
    </source>
</evidence>
<dbReference type="Pfam" id="PF00583">
    <property type="entry name" value="Acetyltransf_1"/>
    <property type="match status" value="1"/>
</dbReference>
<keyword evidence="3 5" id="KW-0808">Transferase</keyword>
<comment type="catalytic activity">
    <reaction evidence="5 6">
        <text>N-terminal L-alanyl-[ribosomal protein bS18] + acetyl-CoA = N-terminal N(alpha)-acetyl-L-alanyl-[ribosomal protein bS18] + CoA + H(+)</text>
        <dbReference type="Rhea" id="RHEA:43756"/>
        <dbReference type="Rhea" id="RHEA-COMP:10676"/>
        <dbReference type="Rhea" id="RHEA-COMP:10677"/>
        <dbReference type="ChEBI" id="CHEBI:15378"/>
        <dbReference type="ChEBI" id="CHEBI:57287"/>
        <dbReference type="ChEBI" id="CHEBI:57288"/>
        <dbReference type="ChEBI" id="CHEBI:64718"/>
        <dbReference type="ChEBI" id="CHEBI:83683"/>
        <dbReference type="EC" id="2.3.1.266"/>
    </reaction>
</comment>
<dbReference type="PANTHER" id="PTHR43420">
    <property type="entry name" value="ACETYLTRANSFERASE"/>
    <property type="match status" value="1"/>
</dbReference>
<sequence>MSAILSTNPQLRPMRHEDLDEIMVVELSAYPYPWTEGIFRDCMRVGYSCWVMTEAQRLVGYGVMSMAVGECHVLNLCVRPECQGRGYGRILLRGLLDHARRHKVETAFLEVRPSNTPAVQLYYSEGFNEVGLRKRYYPADNGREDALVLARDITG</sequence>
<dbReference type="SUPFAM" id="SSF55729">
    <property type="entry name" value="Acyl-CoA N-acyltransferases (Nat)"/>
    <property type="match status" value="1"/>
</dbReference>
<proteinExistence type="inferred from homology"/>
<feature type="active site" description="Proton donor" evidence="5">
    <location>
        <position position="122"/>
    </location>
</feature>
<accession>B8GUB1</accession>
<dbReference type="KEGG" id="tgr:Tgr7_2151"/>
<comment type="caution">
    <text evidence="5">Lacks conserved residue(s) required for the propagation of feature annotation.</text>
</comment>
<dbReference type="AlphaFoldDB" id="B8GUB1"/>
<feature type="active site" description="Proton acceptor" evidence="5">
    <location>
        <position position="110"/>
    </location>
</feature>
<evidence type="ECO:0000256" key="6">
    <source>
        <dbReference type="RuleBase" id="RU363094"/>
    </source>
</evidence>
<evidence type="ECO:0000256" key="2">
    <source>
        <dbReference type="ARBA" id="ARBA00022490"/>
    </source>
</evidence>
<name>B8GUB1_THISH</name>
<dbReference type="InterPro" id="IPR000182">
    <property type="entry name" value="GNAT_dom"/>
</dbReference>
<evidence type="ECO:0000259" key="7">
    <source>
        <dbReference type="PROSITE" id="PS51186"/>
    </source>
</evidence>
<protein>
    <recommendedName>
        <fullName evidence="5 6">[Ribosomal protein bS18]-alanine N-acetyltransferase</fullName>
        <ecNumber evidence="5 6">2.3.1.266</ecNumber>
    </recommendedName>
</protein>
<dbReference type="eggNOG" id="COG0456">
    <property type="taxonomic scope" value="Bacteria"/>
</dbReference>
<comment type="similarity">
    <text evidence="1 5 6">Belongs to the acetyltransferase family. RimI subfamily.</text>
</comment>
<dbReference type="GO" id="GO:0005737">
    <property type="term" value="C:cytoplasm"/>
    <property type="evidence" value="ECO:0007669"/>
    <property type="project" value="UniProtKB-SubCell"/>
</dbReference>
<evidence type="ECO:0000256" key="1">
    <source>
        <dbReference type="ARBA" id="ARBA00005395"/>
    </source>
</evidence>
<dbReference type="Proteomes" id="UP000002383">
    <property type="component" value="Chromosome"/>
</dbReference>
<dbReference type="HAMAP" id="MF_02210">
    <property type="entry name" value="RimI"/>
    <property type="match status" value="1"/>
</dbReference>
<comment type="function">
    <text evidence="5 6">Acetylates the N-terminal alanine of ribosomal protein bS18.</text>
</comment>
<dbReference type="GO" id="GO:0008999">
    <property type="term" value="F:protein-N-terminal-alanine acetyltransferase activity"/>
    <property type="evidence" value="ECO:0007669"/>
    <property type="project" value="UniProtKB-UniRule"/>
</dbReference>
<dbReference type="NCBIfam" id="TIGR01575">
    <property type="entry name" value="rimI"/>
    <property type="match status" value="1"/>
</dbReference>
<dbReference type="Gene3D" id="3.40.630.30">
    <property type="match status" value="1"/>
</dbReference>
<dbReference type="InterPro" id="IPR016181">
    <property type="entry name" value="Acyl_CoA_acyltransferase"/>
</dbReference>
<keyword evidence="4 5" id="KW-0012">Acyltransferase</keyword>
<dbReference type="InterPro" id="IPR050680">
    <property type="entry name" value="YpeA/RimI_acetyltransf"/>
</dbReference>
<evidence type="ECO:0000256" key="3">
    <source>
        <dbReference type="ARBA" id="ARBA00022679"/>
    </source>
</evidence>
<dbReference type="PANTHER" id="PTHR43420:SF12">
    <property type="entry name" value="N-ACETYLTRANSFERASE DOMAIN-CONTAINING PROTEIN"/>
    <property type="match status" value="1"/>
</dbReference>
<feature type="binding site" evidence="5">
    <location>
        <position position="115"/>
    </location>
    <ligand>
        <name>acetyl-CoA</name>
        <dbReference type="ChEBI" id="CHEBI:57288"/>
    </ligand>
</feature>
<reference evidence="8 9" key="1">
    <citation type="journal article" date="2011" name="Stand. Genomic Sci.">
        <title>Complete genome sequence of 'Thioalkalivibrio sulfidophilus' HL-EbGr7.</title>
        <authorList>
            <person name="Muyzer G."/>
            <person name="Sorokin D.Y."/>
            <person name="Mavromatis K."/>
            <person name="Lapidus A."/>
            <person name="Clum A."/>
            <person name="Ivanova N."/>
            <person name="Pati A."/>
            <person name="d'Haeseleer P."/>
            <person name="Woyke T."/>
            <person name="Kyrpides N.C."/>
        </authorList>
    </citation>
    <scope>NUCLEOTIDE SEQUENCE [LARGE SCALE GENOMIC DNA]</scope>
    <source>
        <strain evidence="8 9">HL-EbGR7</strain>
    </source>
</reference>
<keyword evidence="2 5" id="KW-0963">Cytoplasm</keyword>
<feature type="domain" description="N-acetyltransferase" evidence="7">
    <location>
        <begin position="9"/>
        <end position="154"/>
    </location>
</feature>
<dbReference type="RefSeq" id="WP_012638709.1">
    <property type="nucleotide sequence ID" value="NC_011901.1"/>
</dbReference>
<keyword evidence="9" id="KW-1185">Reference proteome</keyword>
<evidence type="ECO:0000256" key="4">
    <source>
        <dbReference type="ARBA" id="ARBA00023315"/>
    </source>
</evidence>
<dbReference type="EC" id="2.3.1.266" evidence="5 6"/>
<dbReference type="HOGENOM" id="CLU_013985_23_2_6"/>
<comment type="subcellular location">
    <subcellularLocation>
        <location evidence="5 6">Cytoplasm</location>
    </subcellularLocation>
</comment>
<gene>
    <name evidence="5" type="primary">rimI</name>
    <name evidence="8" type="ordered locus">Tgr7_2151</name>
</gene>
<dbReference type="STRING" id="396588.Tgr7_2151"/>
<evidence type="ECO:0000313" key="8">
    <source>
        <dbReference type="EMBL" id="ACL73231.1"/>
    </source>
</evidence>
<dbReference type="PROSITE" id="PS51186">
    <property type="entry name" value="GNAT"/>
    <property type="match status" value="1"/>
</dbReference>
<dbReference type="EMBL" id="CP001339">
    <property type="protein sequence ID" value="ACL73231.1"/>
    <property type="molecule type" value="Genomic_DNA"/>
</dbReference>
<organism evidence="8 9">
    <name type="scientific">Thioalkalivibrio sulfidiphilus (strain HL-EbGR7)</name>
    <dbReference type="NCBI Taxonomy" id="396588"/>
    <lineage>
        <taxon>Bacteria</taxon>
        <taxon>Pseudomonadati</taxon>
        <taxon>Pseudomonadota</taxon>
        <taxon>Gammaproteobacteria</taxon>
        <taxon>Chromatiales</taxon>
        <taxon>Ectothiorhodospiraceae</taxon>
        <taxon>Thioalkalivibrio</taxon>
    </lineage>
</organism>
<evidence type="ECO:0000313" key="9">
    <source>
        <dbReference type="Proteomes" id="UP000002383"/>
    </source>
</evidence>